<evidence type="ECO:0000313" key="2">
    <source>
        <dbReference type="EMBL" id="JAE36322.1"/>
    </source>
</evidence>
<protein>
    <recommendedName>
        <fullName evidence="3">Secreted protein</fullName>
    </recommendedName>
</protein>
<dbReference type="AlphaFoldDB" id="A0A0A9HHU1"/>
<evidence type="ECO:0008006" key="3">
    <source>
        <dbReference type="Google" id="ProtNLM"/>
    </source>
</evidence>
<feature type="signal peptide" evidence="1">
    <location>
        <begin position="1"/>
        <end position="30"/>
    </location>
</feature>
<reference evidence="2" key="1">
    <citation type="submission" date="2014-09" db="EMBL/GenBank/DDBJ databases">
        <authorList>
            <person name="Magalhaes I.L.F."/>
            <person name="Oliveira U."/>
            <person name="Santos F.R."/>
            <person name="Vidigal T.H.D.A."/>
            <person name="Brescovit A.D."/>
            <person name="Santos A.J."/>
        </authorList>
    </citation>
    <scope>NUCLEOTIDE SEQUENCE</scope>
    <source>
        <tissue evidence="2">Shoot tissue taken approximately 20 cm above the soil surface</tissue>
    </source>
</reference>
<evidence type="ECO:0000256" key="1">
    <source>
        <dbReference type="SAM" id="SignalP"/>
    </source>
</evidence>
<reference evidence="2" key="2">
    <citation type="journal article" date="2015" name="Data Brief">
        <title>Shoot transcriptome of the giant reed, Arundo donax.</title>
        <authorList>
            <person name="Barrero R.A."/>
            <person name="Guerrero F.D."/>
            <person name="Moolhuijzen P."/>
            <person name="Goolsby J.A."/>
            <person name="Tidwell J."/>
            <person name="Bellgard S.E."/>
            <person name="Bellgard M.I."/>
        </authorList>
    </citation>
    <scope>NUCLEOTIDE SEQUENCE</scope>
    <source>
        <tissue evidence="2">Shoot tissue taken approximately 20 cm above the soil surface</tissue>
    </source>
</reference>
<feature type="chain" id="PRO_5002046631" description="Secreted protein" evidence="1">
    <location>
        <begin position="31"/>
        <end position="70"/>
    </location>
</feature>
<sequence length="70" mass="8152">MLFSWQHNALMVPLYLVFSASFHLFSETSSTDISVMSWEKLHVLTNHLEYYKVIDLHRTSCPVVQIISPI</sequence>
<dbReference type="EMBL" id="GBRH01161574">
    <property type="protein sequence ID" value="JAE36322.1"/>
    <property type="molecule type" value="Transcribed_RNA"/>
</dbReference>
<accession>A0A0A9HHU1</accession>
<proteinExistence type="predicted"/>
<organism evidence="2">
    <name type="scientific">Arundo donax</name>
    <name type="common">Giant reed</name>
    <name type="synonym">Donax arundinaceus</name>
    <dbReference type="NCBI Taxonomy" id="35708"/>
    <lineage>
        <taxon>Eukaryota</taxon>
        <taxon>Viridiplantae</taxon>
        <taxon>Streptophyta</taxon>
        <taxon>Embryophyta</taxon>
        <taxon>Tracheophyta</taxon>
        <taxon>Spermatophyta</taxon>
        <taxon>Magnoliopsida</taxon>
        <taxon>Liliopsida</taxon>
        <taxon>Poales</taxon>
        <taxon>Poaceae</taxon>
        <taxon>PACMAD clade</taxon>
        <taxon>Arundinoideae</taxon>
        <taxon>Arundineae</taxon>
        <taxon>Arundo</taxon>
    </lineage>
</organism>
<name>A0A0A9HHU1_ARUDO</name>
<keyword evidence="1" id="KW-0732">Signal</keyword>